<dbReference type="STRING" id="1173027.Mic7113_1593"/>
<dbReference type="RefSeq" id="WP_015181621.1">
    <property type="nucleotide sequence ID" value="NC_019738.1"/>
</dbReference>
<feature type="domain" description="BMC" evidence="7">
    <location>
        <begin position="4"/>
        <end position="90"/>
    </location>
</feature>
<keyword evidence="5" id="KW-1283">Bacterial microcompartment</keyword>
<gene>
    <name evidence="6" type="primary">ccmK</name>
    <name evidence="8" type="ORF">Mic7113_1593</name>
</gene>
<keyword evidence="1 6" id="KW-0602">Photosynthesis</keyword>
<protein>
    <recommendedName>
        <fullName evidence="6">Carboxysome shell protein CcmK</fullName>
    </recommendedName>
    <alternativeName>
        <fullName evidence="6">Carbon dioxide-concentrating mechanism protein CcmK</fullName>
    </alternativeName>
</protein>
<keyword evidence="2 6" id="KW-0120">Carbon dioxide fixation</keyword>
<dbReference type="AlphaFoldDB" id="K9WAQ4"/>
<evidence type="ECO:0000313" key="8">
    <source>
        <dbReference type="EMBL" id="AFZ17465.1"/>
    </source>
</evidence>
<dbReference type="InterPro" id="IPR050575">
    <property type="entry name" value="BMC_shell"/>
</dbReference>
<evidence type="ECO:0000256" key="3">
    <source>
        <dbReference type="ARBA" id="ARBA00023587"/>
    </source>
</evidence>
<dbReference type="GO" id="GO:0015979">
    <property type="term" value="P:photosynthesis"/>
    <property type="evidence" value="ECO:0007669"/>
    <property type="project" value="UniProtKB-KW"/>
</dbReference>
<comment type="function">
    <text evidence="6">One of the shell proteins of the carboxysome, a polyhedral inclusion where RuBisCO (ribulose bisphosphate carboxylase, rbcL-rbcS) is sequestered. Assembles into hexamers which make sheets that form the facets of the polyhedral carboxysome. The hexamer central pore probably regulates metabolite flux.</text>
</comment>
<dbReference type="PANTHER" id="PTHR33941">
    <property type="entry name" value="PROPANEDIOL UTILIZATION PROTEIN PDUA"/>
    <property type="match status" value="1"/>
</dbReference>
<dbReference type="EMBL" id="CP003630">
    <property type="protein sequence ID" value="AFZ17465.1"/>
    <property type="molecule type" value="Genomic_DNA"/>
</dbReference>
<evidence type="ECO:0000256" key="4">
    <source>
        <dbReference type="ARBA" id="ARBA00023669"/>
    </source>
</evidence>
<dbReference type="GO" id="GO:0043886">
    <property type="term" value="F:structural constituent of carboxysome shell"/>
    <property type="evidence" value="ECO:0007669"/>
    <property type="project" value="UniProtKB-UniRule"/>
</dbReference>
<dbReference type="OrthoDB" id="7057533at2"/>
<evidence type="ECO:0000256" key="2">
    <source>
        <dbReference type="ARBA" id="ARBA00023300"/>
    </source>
</evidence>
<dbReference type="PROSITE" id="PS01139">
    <property type="entry name" value="BMC_1"/>
    <property type="match status" value="1"/>
</dbReference>
<name>K9WAQ4_9CYAN</name>
<comment type="domain">
    <text evidence="6">The tight homohexamer forms a small pore which is positively charged.</text>
</comment>
<evidence type="ECO:0000256" key="5">
    <source>
        <dbReference type="ARBA" id="ARBA00024446"/>
    </source>
</evidence>
<comment type="subunit">
    <text evidence="6">Homohexamer. Interacts with CcmN and CcmO in the carboxysome.</text>
</comment>
<dbReference type="Pfam" id="PF00936">
    <property type="entry name" value="BMC"/>
    <property type="match status" value="1"/>
</dbReference>
<dbReference type="InterPro" id="IPR037233">
    <property type="entry name" value="CcmK-like_sf"/>
</dbReference>
<dbReference type="PANTHER" id="PTHR33941:SF13">
    <property type="entry name" value="CARBOXYSOME SHELL PROTEIN CCMK4"/>
    <property type="match status" value="1"/>
</dbReference>
<dbReference type="InterPro" id="IPR000249">
    <property type="entry name" value="BMC_dom"/>
</dbReference>
<organism evidence="8 9">
    <name type="scientific">Allocoleopsis franciscana PCC 7113</name>
    <dbReference type="NCBI Taxonomy" id="1173027"/>
    <lineage>
        <taxon>Bacteria</taxon>
        <taxon>Bacillati</taxon>
        <taxon>Cyanobacteriota</taxon>
        <taxon>Cyanophyceae</taxon>
        <taxon>Coleofasciculales</taxon>
        <taxon>Coleofasciculaceae</taxon>
        <taxon>Allocoleopsis</taxon>
        <taxon>Allocoleopsis franciscana</taxon>
    </lineage>
</organism>
<evidence type="ECO:0000256" key="1">
    <source>
        <dbReference type="ARBA" id="ARBA00022531"/>
    </source>
</evidence>
<dbReference type="SUPFAM" id="SSF143414">
    <property type="entry name" value="CcmK-like"/>
    <property type="match status" value="1"/>
</dbReference>
<comment type="subcellular location">
    <subcellularLocation>
        <location evidence="3 6">Carboxysome</location>
    </subcellularLocation>
</comment>
<evidence type="ECO:0000256" key="6">
    <source>
        <dbReference type="HAMAP-Rule" id="MF_00854"/>
    </source>
</evidence>
<dbReference type="SMART" id="SM00877">
    <property type="entry name" value="BMC"/>
    <property type="match status" value="1"/>
</dbReference>
<comment type="similarity">
    <text evidence="6">Belongs to the bacterial microcompartments protein family. CcmK subfamily.</text>
</comment>
<dbReference type="eggNOG" id="COG4577">
    <property type="taxonomic scope" value="Bacteria"/>
</dbReference>
<sequence length="103" mass="11056">MPAAVGTIETLGFPAVLAAADAMVKAGAVTLVYYGIAERGNFIVTIRGKISEVNVAIAAGIEAAEKVYGGQVIEYYIIPNPDENVVTVMPIEYTQKVEQFRMF</sequence>
<dbReference type="HOGENOM" id="CLU_064903_5_0_3"/>
<dbReference type="InterPro" id="IPR044872">
    <property type="entry name" value="CcmK/CsoS1_BMC"/>
</dbReference>
<reference evidence="8 9" key="1">
    <citation type="submission" date="2012-06" db="EMBL/GenBank/DDBJ databases">
        <title>Finished chromosome of genome of Microcoleus sp. PCC 7113.</title>
        <authorList>
            <consortium name="US DOE Joint Genome Institute"/>
            <person name="Gugger M."/>
            <person name="Coursin T."/>
            <person name="Rippka R."/>
            <person name="Tandeau De Marsac N."/>
            <person name="Huntemann M."/>
            <person name="Wei C.-L."/>
            <person name="Han J."/>
            <person name="Detter J.C."/>
            <person name="Han C."/>
            <person name="Tapia R."/>
            <person name="Chen A."/>
            <person name="Kyrpides N."/>
            <person name="Mavromatis K."/>
            <person name="Markowitz V."/>
            <person name="Szeto E."/>
            <person name="Ivanova N."/>
            <person name="Pagani I."/>
            <person name="Pati A."/>
            <person name="Goodwin L."/>
            <person name="Nordberg H.P."/>
            <person name="Cantor M.N."/>
            <person name="Hua S.X."/>
            <person name="Woyke T."/>
            <person name="Kerfeld C.A."/>
        </authorList>
    </citation>
    <scope>NUCLEOTIDE SEQUENCE [LARGE SCALE GENOMIC DNA]</scope>
    <source>
        <strain evidence="8 9">PCC 7113</strain>
    </source>
</reference>
<dbReference type="Proteomes" id="UP000010471">
    <property type="component" value="Chromosome"/>
</dbReference>
<dbReference type="GO" id="GO:0031470">
    <property type="term" value="C:carboxysome"/>
    <property type="evidence" value="ECO:0007669"/>
    <property type="project" value="UniProtKB-SubCell"/>
</dbReference>
<keyword evidence="9" id="KW-1185">Reference proteome</keyword>
<dbReference type="PROSITE" id="PS51930">
    <property type="entry name" value="BMC_2"/>
    <property type="match status" value="1"/>
</dbReference>
<dbReference type="InterPro" id="IPR046380">
    <property type="entry name" value="CcmK"/>
</dbReference>
<accession>K9WAQ4</accession>
<proteinExistence type="inferred from homology"/>
<dbReference type="Gene3D" id="3.30.70.1710">
    <property type="match status" value="1"/>
</dbReference>
<evidence type="ECO:0000313" key="9">
    <source>
        <dbReference type="Proteomes" id="UP000010471"/>
    </source>
</evidence>
<dbReference type="KEGG" id="mic:Mic7113_1593"/>
<keyword evidence="4 6" id="KW-1282">Carboxysome</keyword>
<dbReference type="InterPro" id="IPR020808">
    <property type="entry name" value="Bact_microcomp_CS"/>
</dbReference>
<dbReference type="HAMAP" id="MF_00854">
    <property type="entry name" value="CcmK"/>
    <property type="match status" value="1"/>
</dbReference>
<dbReference type="GO" id="GO:0015977">
    <property type="term" value="P:carbon fixation"/>
    <property type="evidence" value="ECO:0007669"/>
    <property type="project" value="UniProtKB-UniRule"/>
</dbReference>
<evidence type="ECO:0000259" key="7">
    <source>
        <dbReference type="PROSITE" id="PS51930"/>
    </source>
</evidence>